<protein>
    <submittedName>
        <fullName evidence="2">Uncharacterized protein</fullName>
    </submittedName>
</protein>
<reference evidence="2 3" key="1">
    <citation type="submission" date="2017-11" db="EMBL/GenBank/DDBJ databases">
        <title>Population delineation of vibrios coincides with oyster pathogenicity.</title>
        <authorList>
            <person name="Bruto M."/>
            <person name="Labreuche Y."/>
            <person name="James A."/>
            <person name="Piel D."/>
            <person name="Chenivesse S."/>
            <person name="Petton B."/>
            <person name="Polz M.F."/>
            <person name="Le Roux F."/>
        </authorList>
    </citation>
    <scope>NUCLEOTIDE SEQUENCE [LARGE SCALE GENOMIC DNA]</scope>
    <source>
        <strain evidence="2 3">1F_55</strain>
    </source>
</reference>
<feature type="transmembrane region" description="Helical" evidence="1">
    <location>
        <begin position="17"/>
        <end position="36"/>
    </location>
</feature>
<keyword evidence="1" id="KW-1133">Transmembrane helix</keyword>
<proteinExistence type="predicted"/>
<keyword evidence="1" id="KW-0812">Transmembrane</keyword>
<accession>A0A2T5E8H9</accession>
<evidence type="ECO:0000256" key="1">
    <source>
        <dbReference type="SAM" id="Phobius"/>
    </source>
</evidence>
<evidence type="ECO:0000313" key="3">
    <source>
        <dbReference type="Proteomes" id="UP000244080"/>
    </source>
</evidence>
<dbReference type="EMBL" id="PIGA01000039">
    <property type="protein sequence ID" value="PTP15643.1"/>
    <property type="molecule type" value="Genomic_DNA"/>
</dbReference>
<comment type="caution">
    <text evidence="2">The sequence shown here is derived from an EMBL/GenBank/DDBJ whole genome shotgun (WGS) entry which is preliminary data.</text>
</comment>
<dbReference type="RefSeq" id="WP_017084889.1">
    <property type="nucleotide sequence ID" value="NZ_CAWNZY010000050.1"/>
</dbReference>
<evidence type="ECO:0000313" key="2">
    <source>
        <dbReference type="EMBL" id="PTP15643.1"/>
    </source>
</evidence>
<dbReference type="AlphaFoldDB" id="A0A2T5E8H9"/>
<gene>
    <name evidence="2" type="ORF">CWO36_19745</name>
</gene>
<dbReference type="Proteomes" id="UP000244080">
    <property type="component" value="Unassembled WGS sequence"/>
</dbReference>
<keyword evidence="1" id="KW-0472">Membrane</keyword>
<sequence length="64" mass="7274">MEQFDQVVKLFTENVDWVFSGIGVFVLTLFFVKNGVTKKQRAGKKSNNYMAEGDINIGKKDDNN</sequence>
<organism evidence="2 3">
    <name type="scientific">Vibrio splendidus</name>
    <dbReference type="NCBI Taxonomy" id="29497"/>
    <lineage>
        <taxon>Bacteria</taxon>
        <taxon>Pseudomonadati</taxon>
        <taxon>Pseudomonadota</taxon>
        <taxon>Gammaproteobacteria</taxon>
        <taxon>Vibrionales</taxon>
        <taxon>Vibrionaceae</taxon>
        <taxon>Vibrio</taxon>
    </lineage>
</organism>
<name>A0A2T5E8H9_VIBSP</name>